<dbReference type="PANTHER" id="PTHR13500">
    <property type="entry name" value="NUCLEOLAR PRERIBOSOMAL-ASSOCIATED PROTEIN 1"/>
    <property type="match status" value="1"/>
</dbReference>
<keyword evidence="6" id="KW-1185">Reference proteome</keyword>
<evidence type="ECO:0000259" key="2">
    <source>
        <dbReference type="Pfam" id="PF11707"/>
    </source>
</evidence>
<organism evidence="5 6">
    <name type="scientific">Pleurostoma richardsiae</name>
    <dbReference type="NCBI Taxonomy" id="41990"/>
    <lineage>
        <taxon>Eukaryota</taxon>
        <taxon>Fungi</taxon>
        <taxon>Dikarya</taxon>
        <taxon>Ascomycota</taxon>
        <taxon>Pezizomycotina</taxon>
        <taxon>Sordariomycetes</taxon>
        <taxon>Sordariomycetidae</taxon>
        <taxon>Calosphaeriales</taxon>
        <taxon>Pleurostomataceae</taxon>
        <taxon>Pleurostoma</taxon>
    </lineage>
</organism>
<dbReference type="GO" id="GO:0000466">
    <property type="term" value="P:maturation of 5.8S rRNA from tricistronic rRNA transcript (SSU-rRNA, 5.8S rRNA, LSU-rRNA)"/>
    <property type="evidence" value="ECO:0007669"/>
    <property type="project" value="TreeGrafter"/>
</dbReference>
<protein>
    <submittedName>
        <fullName evidence="5">Nucleolar pre-ribosomal-associated protein 1</fullName>
    </submittedName>
</protein>
<dbReference type="Pfam" id="PF11707">
    <property type="entry name" value="Npa1"/>
    <property type="match status" value="1"/>
</dbReference>
<evidence type="ECO:0000313" key="5">
    <source>
        <dbReference type="EMBL" id="KAJ9132541.1"/>
    </source>
</evidence>
<dbReference type="InterPro" id="IPR059018">
    <property type="entry name" value="HEAT_URB1"/>
</dbReference>
<evidence type="ECO:0000313" key="6">
    <source>
        <dbReference type="Proteomes" id="UP001174694"/>
    </source>
</evidence>
<dbReference type="GO" id="GO:0005730">
    <property type="term" value="C:nucleolus"/>
    <property type="evidence" value="ECO:0007669"/>
    <property type="project" value="TreeGrafter"/>
</dbReference>
<dbReference type="InterPro" id="IPR021714">
    <property type="entry name" value="URB1_N"/>
</dbReference>
<reference evidence="5" key="1">
    <citation type="submission" date="2022-07" db="EMBL/GenBank/DDBJ databases">
        <title>Fungi with potential for degradation of polypropylene.</title>
        <authorList>
            <person name="Gostincar C."/>
        </authorList>
    </citation>
    <scope>NUCLEOTIDE SEQUENCE</scope>
    <source>
        <strain evidence="5">EXF-13308</strain>
    </source>
</reference>
<dbReference type="InterPro" id="IPR039844">
    <property type="entry name" value="URB1"/>
</dbReference>
<dbReference type="Pfam" id="PF26140">
    <property type="entry name" value="HEAT_URB1"/>
    <property type="match status" value="1"/>
</dbReference>
<sequence>MAKRSSRAGDPATNPRKRVKVVHETATSEEVHTSRQLKQLLTFDQDLQRARHGLQSFKGFLDVLNGQEHPDEDQVKLLTEYLESCTPKNDDPDTTYLPDIMETWSLGAHSNNDSIMSAVPVVLALLLKFVSQRFDLTKHGLGIGRTLLQRRQLDLIARNLVADKSKEFIISPTLRLLRELVCFDGGALAKPVFRARNHTFKSLGRNMQIKYLGEGIEDSKRPSARTNAIRFFLSALKFLHLEAKAEVLSQKEIGPALMKYLRDDPPLLIFEILDTLKKHVLKEEKLQGAIKARLFSSTNLFRLASLYGYQHDATEEGTHGSVEDVAHEFLLDICTSPSAGVLRSQSGFYPKDVDPDSVLLLDTRHGGGDEQGLEGIVWIDKFKDEVPVRNLALAEFIQTLRPWSSLKQSQLIVAIFKAAPELVAHYFINKKSFTFEPKLSTTWIGYAAFLFNAIQLPIPPAFGHKSGYAQVPPPTSIMLDNIIPLPLNQKVLGRCLVQKSDLAPFFAIRLLVIAMQKLQTALELHREAIASPKSLWTESSRRLVDEFCQRTPSMKEVIATYRGISEGDLLQREAASRLLRLYYEVIPQVALMAKFDVSPFLVIAIKRLDRLRDSPQDQALSLIELENLLAIAGYSPGMKWFSKAEGLTLSPFTALLKVLVAAPEGVSLGKLRETIGFVAAENQLLAPQQGYRGFMPLFESIQVLENGLNQEALDVIWGFLDNVASRCATTPIKYLEMMQSLAEEARPAEGSQLSSVVSPITLAMAEQLPFIVKTAAIEAQKLVARFLSMHLGYSKAAAEDDGILRILKKRMSACFTEKVARKQFKAENSVTLRSDVRSYGADSATAEGEAQISEPSDSNDVLSQDALTDILFVPLSLNKDNSALMKWSSKATDELIDEGYASAVVALLCSDHLSIRKEALTSILKIAVRVQESTYDEKEQIWLLLSELAESAKPEVEKGPLPTQIVAFAAHALDVLKNPLHCLYSKVNVFLTRGPVWGMDRLPLVHEILQEEPEVDDSYYASLSWLLSYLLDSLQTPEDMALFHKRRLFERLLSLASNPYMRQNMKTEILKIVYRATVIESGSTTLVTRFGIVSWLEAQRSSSSGSGHEYAVYAALLRRVWDTCDQERVGNWSRQGVKDSLLVEPQ</sequence>
<gene>
    <name evidence="5" type="ORF">NKR23_g11176</name>
</gene>
<proteinExistence type="predicted"/>
<dbReference type="SUPFAM" id="SSF48371">
    <property type="entry name" value="ARM repeat"/>
    <property type="match status" value="1"/>
</dbReference>
<feature type="domain" description="URB1 N-terminal" evidence="2">
    <location>
        <begin position="97"/>
        <end position="446"/>
    </location>
</feature>
<dbReference type="PANTHER" id="PTHR13500:SF0">
    <property type="entry name" value="NUCLEOLAR PRE-RIBOSOMAL-ASSOCIATED PROTEIN 1"/>
    <property type="match status" value="1"/>
</dbReference>
<feature type="domain" description="URB1 central HEAT repeat" evidence="4">
    <location>
        <begin position="635"/>
        <end position="826"/>
    </location>
</feature>
<dbReference type="Pfam" id="PF16201">
    <property type="entry name" value="NopRA1"/>
    <property type="match status" value="1"/>
</dbReference>
<dbReference type="InterPro" id="IPR016024">
    <property type="entry name" value="ARM-type_fold"/>
</dbReference>
<evidence type="ECO:0000259" key="3">
    <source>
        <dbReference type="Pfam" id="PF16201"/>
    </source>
</evidence>
<dbReference type="GO" id="GO:0000463">
    <property type="term" value="P:maturation of LSU-rRNA from tricistronic rRNA transcript (SSU-rRNA, 5.8S rRNA, LSU-rRNA)"/>
    <property type="evidence" value="ECO:0007669"/>
    <property type="project" value="TreeGrafter"/>
</dbReference>
<dbReference type="InterPro" id="IPR032436">
    <property type="entry name" value="URB1_C"/>
</dbReference>
<evidence type="ECO:0000256" key="1">
    <source>
        <dbReference type="SAM" id="MobiDB-lite"/>
    </source>
</evidence>
<name>A0AA38RCN1_9PEZI</name>
<dbReference type="Proteomes" id="UP001174694">
    <property type="component" value="Unassembled WGS sequence"/>
</dbReference>
<dbReference type="EMBL" id="JANBVO010000056">
    <property type="protein sequence ID" value="KAJ9132541.1"/>
    <property type="molecule type" value="Genomic_DNA"/>
</dbReference>
<feature type="region of interest" description="Disordered" evidence="1">
    <location>
        <begin position="1"/>
        <end position="30"/>
    </location>
</feature>
<feature type="domain" description="URB1 C-terminal" evidence="3">
    <location>
        <begin position="902"/>
        <end position="1095"/>
    </location>
</feature>
<comment type="caution">
    <text evidence="5">The sequence shown here is derived from an EMBL/GenBank/DDBJ whole genome shotgun (WGS) entry which is preliminary data.</text>
</comment>
<dbReference type="AlphaFoldDB" id="A0AA38RCN1"/>
<accession>A0AA38RCN1</accession>
<evidence type="ECO:0000259" key="4">
    <source>
        <dbReference type="Pfam" id="PF26140"/>
    </source>
</evidence>